<reference evidence="1 2" key="1">
    <citation type="journal article" date="2023" name="Microb. Genom.">
        <title>Mesoterricola silvestris gen. nov., sp. nov., Mesoterricola sediminis sp. nov., Geothrix oryzae sp. nov., Geothrix edaphica sp. nov., Geothrix rubra sp. nov., and Geothrix limicola sp. nov., six novel members of Acidobacteriota isolated from soils.</title>
        <authorList>
            <person name="Weisberg A.J."/>
            <person name="Pearce E."/>
            <person name="Kramer C.G."/>
            <person name="Chang J.H."/>
            <person name="Clarke C.R."/>
        </authorList>
    </citation>
    <scope>NUCLEOTIDE SEQUENCE [LARGE SCALE GENOMIC DNA]</scope>
    <source>
        <strain evidence="1 2">NRRL_B-2795</strain>
    </source>
</reference>
<accession>A0ABU4KUS5</accession>
<proteinExistence type="predicted"/>
<evidence type="ECO:0000313" key="1">
    <source>
        <dbReference type="EMBL" id="MDX2907162.1"/>
    </source>
</evidence>
<comment type="caution">
    <text evidence="1">The sequence shown here is derived from an EMBL/GenBank/DDBJ whole genome shotgun (WGS) entry which is preliminary data.</text>
</comment>
<dbReference type="InterPro" id="IPR025851">
    <property type="entry name" value="SUKH-4"/>
</dbReference>
<organism evidence="1 2">
    <name type="scientific">Streptomyces griseiscabiei</name>
    <dbReference type="NCBI Taxonomy" id="2993540"/>
    <lineage>
        <taxon>Bacteria</taxon>
        <taxon>Bacillati</taxon>
        <taxon>Actinomycetota</taxon>
        <taxon>Actinomycetes</taxon>
        <taxon>Kitasatosporales</taxon>
        <taxon>Streptomycetaceae</taxon>
        <taxon>Streptomyces</taxon>
    </lineage>
</organism>
<dbReference type="EMBL" id="JARAVY010000001">
    <property type="protein sequence ID" value="MDX2907162.1"/>
    <property type="molecule type" value="Genomic_DNA"/>
</dbReference>
<dbReference type="RefSeq" id="WP_179203340.1">
    <property type="nucleotide sequence ID" value="NZ_JAGJBZ010000001.1"/>
</dbReference>
<evidence type="ECO:0000313" key="2">
    <source>
        <dbReference type="Proteomes" id="UP001271723"/>
    </source>
</evidence>
<dbReference type="Proteomes" id="UP001271723">
    <property type="component" value="Unassembled WGS sequence"/>
</dbReference>
<protein>
    <submittedName>
        <fullName evidence="1">SUKH-4 family immunity protein</fullName>
    </submittedName>
</protein>
<sequence>MSPHHSYAPEAVSPVRDATARRFLTEVGLPEEHLLFAATDPAVRSVPAGGSERKLLKIGQGGDHDEFCIDIESGEIVSLSTEDASIWHVNESVTAFHECLEEFSSRFPAGDEDTEPEEWEELSSRFEQALLHIDGTALREDPGFWYSLLHDVAIGDYAAD</sequence>
<gene>
    <name evidence="1" type="ORF">PV517_00465</name>
</gene>
<name>A0ABU4KUS5_9ACTN</name>
<keyword evidence="2" id="KW-1185">Reference proteome</keyword>
<dbReference type="Pfam" id="PF14435">
    <property type="entry name" value="SUKH-4"/>
    <property type="match status" value="1"/>
</dbReference>